<organism evidence="6 7">
    <name type="scientific">Apiospora arundinis</name>
    <dbReference type="NCBI Taxonomy" id="335852"/>
    <lineage>
        <taxon>Eukaryota</taxon>
        <taxon>Fungi</taxon>
        <taxon>Dikarya</taxon>
        <taxon>Ascomycota</taxon>
        <taxon>Pezizomycotina</taxon>
        <taxon>Sordariomycetes</taxon>
        <taxon>Xylariomycetidae</taxon>
        <taxon>Amphisphaeriales</taxon>
        <taxon>Apiosporaceae</taxon>
        <taxon>Apiospora</taxon>
    </lineage>
</organism>
<gene>
    <name evidence="6" type="ORF">PGQ11_007976</name>
</gene>
<dbReference type="InterPro" id="IPR000953">
    <property type="entry name" value="Chromo/chromo_shadow_dom"/>
</dbReference>
<comment type="caution">
    <text evidence="6">The sequence shown here is derived from an EMBL/GenBank/DDBJ whole genome shotgun (WGS) entry which is preliminary data.</text>
</comment>
<evidence type="ECO:0000313" key="6">
    <source>
        <dbReference type="EMBL" id="KAK8869398.1"/>
    </source>
</evidence>
<keyword evidence="7" id="KW-1185">Reference proteome</keyword>
<feature type="domain" description="Chromo" evidence="5">
    <location>
        <begin position="304"/>
        <end position="366"/>
    </location>
</feature>
<dbReference type="EMBL" id="JAPCWZ010000004">
    <property type="protein sequence ID" value="KAK8869398.1"/>
    <property type="molecule type" value="Genomic_DNA"/>
</dbReference>
<reference evidence="6 7" key="1">
    <citation type="journal article" date="2024" name="IMA Fungus">
        <title>Apiospora arundinis, a panoply of carbohydrate-active enzymes and secondary metabolites.</title>
        <authorList>
            <person name="Sorensen T."/>
            <person name="Petersen C."/>
            <person name="Muurmann A.T."/>
            <person name="Christiansen J.V."/>
            <person name="Brundto M.L."/>
            <person name="Overgaard C.K."/>
            <person name="Boysen A.T."/>
            <person name="Wollenberg R.D."/>
            <person name="Larsen T.O."/>
            <person name="Sorensen J.L."/>
            <person name="Nielsen K.L."/>
            <person name="Sondergaard T.E."/>
        </authorList>
    </citation>
    <scope>NUCLEOTIDE SEQUENCE [LARGE SCALE GENOMIC DNA]</scope>
    <source>
        <strain evidence="6 7">AAU 773</strain>
    </source>
</reference>
<accession>A0ABR2IX27</accession>
<evidence type="ECO:0000256" key="3">
    <source>
        <dbReference type="ARBA" id="ARBA00023242"/>
    </source>
</evidence>
<comment type="subunit">
    <text evidence="2">Component of the NuA4 histone acetyltransferase complex.</text>
</comment>
<comment type="subcellular location">
    <subcellularLocation>
        <location evidence="1">Nucleus</location>
    </subcellularLocation>
</comment>
<sequence length="375" mass="41905">MWGSFILESLQFRDRGDFLSSGLPALLLVPPTVPNFATESVPNPTLDIWTDPLMMSSIISSLKGFVSPTKLPFLNGDNQILLPDKMNRGVKRKAASDGIGADNYIVTEPSSSAKQRRVRSRVSIEVPITKRHSRSMGKKIVPELGSSPSKSSEQSEAPVQQSIRNPAETEKCLASKVLVADMGVPGLLQNRNNARAEPNSDASETSADNDANHMIENTTKSQLVDIPTNTEVEIERLLKHRRLSNGKVELLVKWVDEPEEDASFEPEEEIQQGAAETLHKYWTAQGGRTKALFYKDRDAPFEAYHVFRILGHKKKKDGFQLEVQWVGYPATPGNKSYEPEAKLKRICPDLLEEYWESQGGREKHLARPGRAKRAY</sequence>
<protein>
    <submittedName>
        <fullName evidence="6">Chromo domain-containing protein cec-3</fullName>
    </submittedName>
</protein>
<name>A0ABR2IX27_9PEZI</name>
<dbReference type="PANTHER" id="PTHR22812">
    <property type="entry name" value="CHROMOBOX PROTEIN"/>
    <property type="match status" value="1"/>
</dbReference>
<dbReference type="InterPro" id="IPR016197">
    <property type="entry name" value="Chromo-like_dom_sf"/>
</dbReference>
<dbReference type="CDD" id="cd00024">
    <property type="entry name" value="CD_CSD"/>
    <property type="match status" value="2"/>
</dbReference>
<dbReference type="Gene3D" id="2.40.50.40">
    <property type="match status" value="2"/>
</dbReference>
<dbReference type="PROSITE" id="PS50013">
    <property type="entry name" value="CHROMO_2"/>
    <property type="match status" value="2"/>
</dbReference>
<evidence type="ECO:0000259" key="5">
    <source>
        <dbReference type="PROSITE" id="PS50013"/>
    </source>
</evidence>
<dbReference type="SUPFAM" id="SSF54160">
    <property type="entry name" value="Chromo domain-like"/>
    <property type="match status" value="2"/>
</dbReference>
<evidence type="ECO:0000256" key="2">
    <source>
        <dbReference type="ARBA" id="ARBA00011353"/>
    </source>
</evidence>
<feature type="region of interest" description="Disordered" evidence="4">
    <location>
        <begin position="189"/>
        <end position="208"/>
    </location>
</feature>
<dbReference type="SMART" id="SM00298">
    <property type="entry name" value="CHROMO"/>
    <property type="match status" value="2"/>
</dbReference>
<feature type="region of interest" description="Disordered" evidence="4">
    <location>
        <begin position="126"/>
        <end position="167"/>
    </location>
</feature>
<dbReference type="InterPro" id="IPR023780">
    <property type="entry name" value="Chromo_domain"/>
</dbReference>
<evidence type="ECO:0000313" key="7">
    <source>
        <dbReference type="Proteomes" id="UP001390339"/>
    </source>
</evidence>
<dbReference type="Pfam" id="PF00385">
    <property type="entry name" value="Chromo"/>
    <property type="match status" value="2"/>
</dbReference>
<feature type="domain" description="Chromo" evidence="5">
    <location>
        <begin position="232"/>
        <end position="281"/>
    </location>
</feature>
<keyword evidence="3" id="KW-0539">Nucleus</keyword>
<evidence type="ECO:0000256" key="1">
    <source>
        <dbReference type="ARBA" id="ARBA00004123"/>
    </source>
</evidence>
<dbReference type="Proteomes" id="UP001390339">
    <property type="component" value="Unassembled WGS sequence"/>
</dbReference>
<dbReference type="InterPro" id="IPR051219">
    <property type="entry name" value="Heterochromatin_chromo-domain"/>
</dbReference>
<proteinExistence type="predicted"/>
<evidence type="ECO:0000256" key="4">
    <source>
        <dbReference type="SAM" id="MobiDB-lite"/>
    </source>
</evidence>
<feature type="compositionally biased region" description="Low complexity" evidence="4">
    <location>
        <begin position="142"/>
        <end position="158"/>
    </location>
</feature>